<keyword evidence="1" id="KW-0472">Membrane</keyword>
<feature type="transmembrane region" description="Helical" evidence="1">
    <location>
        <begin position="69"/>
        <end position="90"/>
    </location>
</feature>
<keyword evidence="1" id="KW-0812">Transmembrane</keyword>
<gene>
    <name evidence="2" type="ORF">F1193_01250</name>
</gene>
<comment type="caution">
    <text evidence="2">The sequence shown here is derived from an EMBL/GenBank/DDBJ whole genome shotgun (WGS) entry which is preliminary data.</text>
</comment>
<keyword evidence="3" id="KW-1185">Reference proteome</keyword>
<dbReference type="RefSeq" id="WP_150095855.1">
    <property type="nucleotide sequence ID" value="NZ_VWPL01000002.1"/>
</dbReference>
<reference evidence="2 3" key="1">
    <citation type="submission" date="2019-09" db="EMBL/GenBank/DDBJ databases">
        <title>Draft Whole-Genome sequence of Blastochloris sulfoviridis DSM 729.</title>
        <authorList>
            <person name="Meyer T.E."/>
            <person name="Kyndt J.A."/>
        </authorList>
    </citation>
    <scope>NUCLEOTIDE SEQUENCE [LARGE SCALE GENOMIC DNA]</scope>
    <source>
        <strain evidence="2 3">DSM 729</strain>
    </source>
</reference>
<sequence>MNAVWRVVVIAFGLIVAAGAGLVFLVSALASADFGEAGPEIIAQFALFAWLFTFFSAEQGLDPVSMLGLLIASLIIVPVAMPGALVAILAEAFGWRSLTLHMAANAALGALAAAAAGFYDLLALDQTTAAVAPVESRAVLVMAATGGVVGFVYWLVAGRNASGFLNRQITSSTRDADASGR</sequence>
<proteinExistence type="predicted"/>
<dbReference type="AlphaFoldDB" id="A0A5M6I4Y7"/>
<evidence type="ECO:0000256" key="1">
    <source>
        <dbReference type="SAM" id="Phobius"/>
    </source>
</evidence>
<feature type="transmembrane region" description="Helical" evidence="1">
    <location>
        <begin position="6"/>
        <end position="29"/>
    </location>
</feature>
<dbReference type="OrthoDB" id="7906671at2"/>
<name>A0A5M6I4Y7_9HYPH</name>
<feature type="transmembrane region" description="Helical" evidence="1">
    <location>
        <begin position="102"/>
        <end position="119"/>
    </location>
</feature>
<dbReference type="Proteomes" id="UP000323886">
    <property type="component" value="Unassembled WGS sequence"/>
</dbReference>
<evidence type="ECO:0000313" key="2">
    <source>
        <dbReference type="EMBL" id="KAA5603306.1"/>
    </source>
</evidence>
<accession>A0A5M6I4Y7</accession>
<feature type="transmembrane region" description="Helical" evidence="1">
    <location>
        <begin position="139"/>
        <end position="157"/>
    </location>
</feature>
<evidence type="ECO:0000313" key="3">
    <source>
        <dbReference type="Proteomes" id="UP000323886"/>
    </source>
</evidence>
<organism evidence="2 3">
    <name type="scientific">Blastochloris sulfoviridis</name>
    <dbReference type="NCBI Taxonomy" id="50712"/>
    <lineage>
        <taxon>Bacteria</taxon>
        <taxon>Pseudomonadati</taxon>
        <taxon>Pseudomonadota</taxon>
        <taxon>Alphaproteobacteria</taxon>
        <taxon>Hyphomicrobiales</taxon>
        <taxon>Blastochloridaceae</taxon>
        <taxon>Blastochloris</taxon>
    </lineage>
</organism>
<keyword evidence="1" id="KW-1133">Transmembrane helix</keyword>
<protein>
    <submittedName>
        <fullName evidence="2">Uncharacterized protein</fullName>
    </submittedName>
</protein>
<dbReference type="EMBL" id="VWPL01000002">
    <property type="protein sequence ID" value="KAA5603306.1"/>
    <property type="molecule type" value="Genomic_DNA"/>
</dbReference>